<name>A0A4R4FBM5_9FIRM</name>
<dbReference type="PROSITE" id="PS50110">
    <property type="entry name" value="RESPONSE_REGULATORY"/>
    <property type="match status" value="1"/>
</dbReference>
<keyword evidence="6" id="KW-1185">Reference proteome</keyword>
<organism evidence="5 6">
    <name type="scientific">Extibacter muris</name>
    <dbReference type="NCBI Taxonomy" id="1796622"/>
    <lineage>
        <taxon>Bacteria</taxon>
        <taxon>Bacillati</taxon>
        <taxon>Bacillota</taxon>
        <taxon>Clostridia</taxon>
        <taxon>Lachnospirales</taxon>
        <taxon>Lachnospiraceae</taxon>
        <taxon>Extibacter</taxon>
    </lineage>
</organism>
<evidence type="ECO:0000313" key="6">
    <source>
        <dbReference type="Proteomes" id="UP000295710"/>
    </source>
</evidence>
<protein>
    <recommendedName>
        <fullName evidence="1">Stage 0 sporulation protein A homolog</fullName>
    </recommendedName>
</protein>
<sequence>MICNDGKAGIDAFHNSEYQIVVLDRMLPVLNGFV</sequence>
<evidence type="ECO:0000259" key="4">
    <source>
        <dbReference type="PROSITE" id="PS50110"/>
    </source>
</evidence>
<dbReference type="EMBL" id="SMMX01000039">
    <property type="protein sequence ID" value="TDA20079.1"/>
    <property type="molecule type" value="Genomic_DNA"/>
</dbReference>
<gene>
    <name evidence="5" type="ORF">E1963_19065</name>
</gene>
<evidence type="ECO:0000256" key="3">
    <source>
        <dbReference type="PROSITE-ProRule" id="PRU00169"/>
    </source>
</evidence>
<dbReference type="SUPFAM" id="SSF52172">
    <property type="entry name" value="CheY-like"/>
    <property type="match status" value="1"/>
</dbReference>
<reference evidence="5 6" key="1">
    <citation type="journal article" date="2016" name="Nat. Microbiol.">
        <title>The Mouse Intestinal Bacterial Collection (miBC) provides host-specific insight into cultured diversity and functional potential of the gut microbiota.</title>
        <authorList>
            <person name="Lagkouvardos I."/>
            <person name="Pukall R."/>
            <person name="Abt B."/>
            <person name="Foesel B.U."/>
            <person name="Meier-Kolthoff J.P."/>
            <person name="Kumar N."/>
            <person name="Bresciani A."/>
            <person name="Martinez I."/>
            <person name="Just S."/>
            <person name="Ziegler C."/>
            <person name="Brugiroux S."/>
            <person name="Garzetti D."/>
            <person name="Wenning M."/>
            <person name="Bui T.P."/>
            <person name="Wang J."/>
            <person name="Hugenholtz F."/>
            <person name="Plugge C.M."/>
            <person name="Peterson D.A."/>
            <person name="Hornef M.W."/>
            <person name="Baines J.F."/>
            <person name="Smidt H."/>
            <person name="Walter J."/>
            <person name="Kristiansen K."/>
            <person name="Nielsen H.B."/>
            <person name="Haller D."/>
            <person name="Overmann J."/>
            <person name="Stecher B."/>
            <person name="Clavel T."/>
        </authorList>
    </citation>
    <scope>NUCLEOTIDE SEQUENCE [LARGE SCALE GENOMIC DNA]</scope>
    <source>
        <strain evidence="5 6">DSM 28560</strain>
    </source>
</reference>
<evidence type="ECO:0000256" key="2">
    <source>
        <dbReference type="ARBA" id="ARBA00024867"/>
    </source>
</evidence>
<proteinExistence type="predicted"/>
<comment type="caution">
    <text evidence="5">The sequence shown here is derived from an EMBL/GenBank/DDBJ whole genome shotgun (WGS) entry which is preliminary data.</text>
</comment>
<dbReference type="InterPro" id="IPR001789">
    <property type="entry name" value="Sig_transdc_resp-reg_receiver"/>
</dbReference>
<dbReference type="GO" id="GO:0000160">
    <property type="term" value="P:phosphorelay signal transduction system"/>
    <property type="evidence" value="ECO:0007669"/>
    <property type="project" value="InterPro"/>
</dbReference>
<evidence type="ECO:0000313" key="5">
    <source>
        <dbReference type="EMBL" id="TDA20079.1"/>
    </source>
</evidence>
<keyword evidence="3" id="KW-0597">Phosphoprotein</keyword>
<dbReference type="Proteomes" id="UP000295710">
    <property type="component" value="Unassembled WGS sequence"/>
</dbReference>
<feature type="domain" description="Response regulatory" evidence="4">
    <location>
        <begin position="1"/>
        <end position="34"/>
    </location>
</feature>
<evidence type="ECO:0000256" key="1">
    <source>
        <dbReference type="ARBA" id="ARBA00018672"/>
    </source>
</evidence>
<comment type="function">
    <text evidence="2">May play the central regulatory role in sporulation. It may be an element of the effector pathway responsible for the activation of sporulation genes in response to nutritional stress. Spo0A may act in concert with spo0H (a sigma factor) to control the expression of some genes that are critical to the sporulation process.</text>
</comment>
<dbReference type="InterPro" id="IPR011006">
    <property type="entry name" value="CheY-like_superfamily"/>
</dbReference>
<dbReference type="AlphaFoldDB" id="A0A4R4FBM5"/>
<feature type="modified residue" description="4-aspartylphosphate" evidence="3">
    <location>
        <position position="24"/>
    </location>
</feature>
<accession>A0A4R4FBM5</accession>